<evidence type="ECO:0000256" key="6">
    <source>
        <dbReference type="ARBA" id="ARBA00023284"/>
    </source>
</evidence>
<dbReference type="EC" id="1.8.1.14" evidence="8"/>
<dbReference type="SUPFAM" id="SSF55424">
    <property type="entry name" value="FAD/NAD-linked reductases, dimerisation (C-terminal) domain"/>
    <property type="match status" value="1"/>
</dbReference>
<dbReference type="InterPro" id="IPR050260">
    <property type="entry name" value="FAD-bd_OxRdtase"/>
</dbReference>
<gene>
    <name evidence="8" type="primary">cdr_5</name>
    <name evidence="8" type="ORF">SDC9_18272</name>
</gene>
<name>A0A644U1C1_9ZZZZ</name>
<dbReference type="PRINTS" id="PR00411">
    <property type="entry name" value="PNDRDTASEI"/>
</dbReference>
<proteinExistence type="inferred from homology"/>
<evidence type="ECO:0000256" key="5">
    <source>
        <dbReference type="ARBA" id="ARBA00023002"/>
    </source>
</evidence>
<dbReference type="SUPFAM" id="SSF51905">
    <property type="entry name" value="FAD/NAD(P)-binding domain"/>
    <property type="match status" value="2"/>
</dbReference>
<dbReference type="GO" id="GO:0050451">
    <property type="term" value="F:CoA-disulfide reductase (NADPH) activity"/>
    <property type="evidence" value="ECO:0007669"/>
    <property type="project" value="UniProtKB-EC"/>
</dbReference>
<dbReference type="CDD" id="cd01524">
    <property type="entry name" value="RHOD_Pyr_redox"/>
    <property type="match status" value="1"/>
</dbReference>
<dbReference type="Gene3D" id="3.40.250.10">
    <property type="entry name" value="Rhodanese-like domain"/>
    <property type="match status" value="1"/>
</dbReference>
<accession>A0A644U1C1</accession>
<dbReference type="Pfam" id="PF00581">
    <property type="entry name" value="Rhodanese"/>
    <property type="match status" value="1"/>
</dbReference>
<dbReference type="PANTHER" id="PTHR43429:SF1">
    <property type="entry name" value="NAD(P)H SULFUR OXIDOREDUCTASE (COA-DEPENDENT)"/>
    <property type="match status" value="1"/>
</dbReference>
<dbReference type="PROSITE" id="PS50206">
    <property type="entry name" value="RHODANESE_3"/>
    <property type="match status" value="1"/>
</dbReference>
<feature type="domain" description="Rhodanese" evidence="7">
    <location>
        <begin position="465"/>
        <end position="553"/>
    </location>
</feature>
<dbReference type="AlphaFoldDB" id="A0A644U1C1"/>
<dbReference type="InterPro" id="IPR023753">
    <property type="entry name" value="FAD/NAD-binding_dom"/>
</dbReference>
<evidence type="ECO:0000256" key="4">
    <source>
        <dbReference type="ARBA" id="ARBA00022827"/>
    </source>
</evidence>
<keyword evidence="6" id="KW-0676">Redox-active center</keyword>
<dbReference type="InterPro" id="IPR004099">
    <property type="entry name" value="Pyr_nucl-diS_OxRdtase_dimer"/>
</dbReference>
<keyword evidence="5 8" id="KW-0560">Oxidoreductase</keyword>
<dbReference type="EMBL" id="VSSQ01000066">
    <property type="protein sequence ID" value="MPL72487.1"/>
    <property type="molecule type" value="Genomic_DNA"/>
</dbReference>
<dbReference type="InterPro" id="IPR036188">
    <property type="entry name" value="FAD/NAD-bd_sf"/>
</dbReference>
<dbReference type="Pfam" id="PF07992">
    <property type="entry name" value="Pyr_redox_2"/>
    <property type="match status" value="1"/>
</dbReference>
<evidence type="ECO:0000256" key="3">
    <source>
        <dbReference type="ARBA" id="ARBA00022630"/>
    </source>
</evidence>
<dbReference type="InterPro" id="IPR001763">
    <property type="entry name" value="Rhodanese-like_dom"/>
</dbReference>
<evidence type="ECO:0000313" key="8">
    <source>
        <dbReference type="EMBL" id="MPL72487.1"/>
    </source>
</evidence>
<organism evidence="8">
    <name type="scientific">bioreactor metagenome</name>
    <dbReference type="NCBI Taxonomy" id="1076179"/>
    <lineage>
        <taxon>unclassified sequences</taxon>
        <taxon>metagenomes</taxon>
        <taxon>ecological metagenomes</taxon>
    </lineage>
</organism>
<dbReference type="InterPro" id="IPR036873">
    <property type="entry name" value="Rhodanese-like_dom_sf"/>
</dbReference>
<reference evidence="8" key="1">
    <citation type="submission" date="2019-08" db="EMBL/GenBank/DDBJ databases">
        <authorList>
            <person name="Kucharzyk K."/>
            <person name="Murdoch R.W."/>
            <person name="Higgins S."/>
            <person name="Loffler F."/>
        </authorList>
    </citation>
    <scope>NUCLEOTIDE SEQUENCE</scope>
</reference>
<dbReference type="InterPro" id="IPR016156">
    <property type="entry name" value="FAD/NAD-linked_Rdtase_dimer_sf"/>
</dbReference>
<comment type="caution">
    <text evidence="8">The sequence shown here is derived from an EMBL/GenBank/DDBJ whole genome shotgun (WGS) entry which is preliminary data.</text>
</comment>
<sequence>MKYVIIGGVAGGATVAARIRRVDEKAQIVLFERGDYISYANCGLPYYIGNIIPEREQLFVQTVQGITSRYDIDIRVRSEVISINRETRRVEVKDNLNGAIYSESYDKLVLSPGAEPLKPPLPGLDNSRLFTMRNVPDTDKIKEHIKSNSIRSAIIVGGGFIGLEMAENLRHLGIKVNLIEMAPQVMAHLDFSMASIVHLELKAKGVKLHLSKSVKEFKDSGSYIEALLDDGTSIFADMAIWSIGVRPEVSLAREAGLEIGTTGGIKINKYLQTSDESIYAIGDAVEVTHLVSGKPVLIPLAGPANKMGRIAADNMVFGNRSEYKGSIGTGIAKVFDLTVASTGMSGKWLEKEGIKHIDSYTHSASHAGYYPNALPLSVKITFAPDTGKLLGAQVVGFEGVDKRIEMFASVLGRGGSVYDLMELEHAYAPPFSSAKDPVNMAGFVADNILSGKVKITTWREIEYLNPERDILIDVRTAEEHMESAIPGSVNIPLDEIRLRLDEIPADKRVVIYCAVGLRGYLAARILSQNGFKNVFNLSGGYKTYSVATGQESAYKYFSVRITSGDEIE</sequence>
<comment type="similarity">
    <text evidence="2">Belongs to the class-III pyridine nucleotide-disulfide oxidoreductase family.</text>
</comment>
<evidence type="ECO:0000256" key="2">
    <source>
        <dbReference type="ARBA" id="ARBA00009130"/>
    </source>
</evidence>
<dbReference type="Pfam" id="PF02852">
    <property type="entry name" value="Pyr_redox_dim"/>
    <property type="match status" value="1"/>
</dbReference>
<evidence type="ECO:0000256" key="1">
    <source>
        <dbReference type="ARBA" id="ARBA00001974"/>
    </source>
</evidence>
<comment type="cofactor">
    <cofactor evidence="1">
        <name>FAD</name>
        <dbReference type="ChEBI" id="CHEBI:57692"/>
    </cofactor>
</comment>
<protein>
    <submittedName>
        <fullName evidence="8">Coenzyme A disulfide reductase</fullName>
        <ecNumber evidence="8">1.8.1.14</ecNumber>
    </submittedName>
</protein>
<keyword evidence="3" id="KW-0285">Flavoprotein</keyword>
<dbReference type="Gene3D" id="3.50.50.60">
    <property type="entry name" value="FAD/NAD(P)-binding domain"/>
    <property type="match status" value="2"/>
</dbReference>
<dbReference type="SUPFAM" id="SSF52821">
    <property type="entry name" value="Rhodanese/Cell cycle control phosphatase"/>
    <property type="match status" value="1"/>
</dbReference>
<dbReference type="SMART" id="SM00450">
    <property type="entry name" value="RHOD"/>
    <property type="match status" value="1"/>
</dbReference>
<evidence type="ECO:0000259" key="7">
    <source>
        <dbReference type="PROSITE" id="PS50206"/>
    </source>
</evidence>
<keyword evidence="4" id="KW-0274">FAD</keyword>
<dbReference type="PRINTS" id="PR00368">
    <property type="entry name" value="FADPNR"/>
</dbReference>
<dbReference type="PANTHER" id="PTHR43429">
    <property type="entry name" value="PYRIDINE NUCLEOTIDE-DISULFIDE OXIDOREDUCTASE DOMAIN-CONTAINING"/>
    <property type="match status" value="1"/>
</dbReference>